<dbReference type="InterPro" id="IPR019587">
    <property type="entry name" value="Polyketide_cyclase/dehydratase"/>
</dbReference>
<proteinExistence type="predicted"/>
<dbReference type="Proteomes" id="UP000620075">
    <property type="component" value="Unassembled WGS sequence"/>
</dbReference>
<dbReference type="InterPro" id="IPR023393">
    <property type="entry name" value="START-like_dom_sf"/>
</dbReference>
<comment type="caution">
    <text evidence="1">The sequence shown here is derived from an EMBL/GenBank/DDBJ whole genome shotgun (WGS) entry which is preliminary data.</text>
</comment>
<dbReference type="Pfam" id="PF10604">
    <property type="entry name" value="Polyketide_cyc2"/>
    <property type="match status" value="1"/>
</dbReference>
<dbReference type="AlphaFoldDB" id="A0A934KHV4"/>
<reference evidence="1 2" key="1">
    <citation type="submission" date="2020-10" db="EMBL/GenBank/DDBJ databases">
        <title>Ca. Dormibacterota MAGs.</title>
        <authorList>
            <person name="Montgomery K."/>
        </authorList>
    </citation>
    <scope>NUCLEOTIDE SEQUENCE [LARGE SCALE GENOMIC DNA]</scope>
    <source>
        <strain evidence="1">SC8811_S16_3</strain>
    </source>
</reference>
<dbReference type="SUPFAM" id="SSF55961">
    <property type="entry name" value="Bet v1-like"/>
    <property type="match status" value="1"/>
</dbReference>
<sequence length="151" mass="16909">MAERRFTARRVIGVRPEVAFDWVADYRNAPRVLEGISEWQPVSSRTRAVGARFRVRMNALGVGYETTLVLDSWDPPRGLGWRSERGLVPQRGAWRFRALGGGTEVSLEIAYDPPGGALGGLLAARADGVVRARLRRALERMRQQLESERPP</sequence>
<accession>A0A934KHV4</accession>
<organism evidence="1 2">
    <name type="scientific">Candidatus Dormiibacter inghamiae</name>
    <dbReference type="NCBI Taxonomy" id="3127013"/>
    <lineage>
        <taxon>Bacteria</taxon>
        <taxon>Bacillati</taxon>
        <taxon>Candidatus Dormiibacterota</taxon>
        <taxon>Candidatus Dormibacteria</taxon>
        <taxon>Candidatus Dormibacterales</taxon>
        <taxon>Candidatus Dormibacteraceae</taxon>
        <taxon>Candidatus Dormiibacter</taxon>
    </lineage>
</organism>
<gene>
    <name evidence="1" type="ORF">JF888_04215</name>
</gene>
<name>A0A934KHV4_9BACT</name>
<dbReference type="Gene3D" id="3.30.530.20">
    <property type="match status" value="1"/>
</dbReference>
<dbReference type="RefSeq" id="WP_338176864.1">
    <property type="nucleotide sequence ID" value="NZ_JAEKNQ010000019.1"/>
</dbReference>
<evidence type="ECO:0000313" key="2">
    <source>
        <dbReference type="Proteomes" id="UP000620075"/>
    </source>
</evidence>
<dbReference type="EMBL" id="JAEKNQ010000019">
    <property type="protein sequence ID" value="MBJ7602385.1"/>
    <property type="molecule type" value="Genomic_DNA"/>
</dbReference>
<evidence type="ECO:0000313" key="1">
    <source>
        <dbReference type="EMBL" id="MBJ7602385.1"/>
    </source>
</evidence>
<protein>
    <submittedName>
        <fullName evidence="1">SRPBCC family protein</fullName>
    </submittedName>
</protein>